<dbReference type="InterPro" id="IPR010987">
    <property type="entry name" value="Glutathione-S-Trfase_C-like"/>
</dbReference>
<dbReference type="CDD" id="cd03048">
    <property type="entry name" value="GST_N_Ure2p_like"/>
    <property type="match status" value="1"/>
</dbReference>
<dbReference type="PANTHER" id="PTHR44051:SF23">
    <property type="entry name" value="GLUTATHIONE S-TRANSFERASE-LIKE PROTEIN TPCF"/>
    <property type="match status" value="1"/>
</dbReference>
<dbReference type="EMBL" id="KJ862276">
    <property type="protein sequence ID" value="AIL25476.1"/>
    <property type="molecule type" value="mRNA"/>
</dbReference>
<dbReference type="SFLD" id="SFLDS00019">
    <property type="entry name" value="Glutathione_Transferase_(cytos"/>
    <property type="match status" value="1"/>
</dbReference>
<feature type="domain" description="GST N-terminal" evidence="2">
    <location>
        <begin position="34"/>
        <end position="115"/>
    </location>
</feature>
<organism evidence="4">
    <name type="scientific">Exophiala pisciphila</name>
    <dbReference type="NCBI Taxonomy" id="86051"/>
    <lineage>
        <taxon>Eukaryota</taxon>
        <taxon>Fungi</taxon>
        <taxon>Dikarya</taxon>
        <taxon>Ascomycota</taxon>
        <taxon>Pezizomycotina</taxon>
        <taxon>Eurotiomycetes</taxon>
        <taxon>Chaetothyriomycetidae</taxon>
        <taxon>Chaetothyriales</taxon>
        <taxon>Herpotrichiellaceae</taxon>
        <taxon>Exophiala</taxon>
    </lineage>
</organism>
<dbReference type="SFLD" id="SFLDG00358">
    <property type="entry name" value="Main_(cytGST)"/>
    <property type="match status" value="1"/>
</dbReference>
<dbReference type="InterPro" id="IPR036249">
    <property type="entry name" value="Thioredoxin-like_sf"/>
</dbReference>
<reference evidence="4" key="2">
    <citation type="journal article" date="2015" name="PLoS ONE">
        <title>Identification of Glutathione S-Transferase (GST) Genes from a Dark Septate Endophytic Fungus (Exophiala pisciphila) and Their Expression Patterns under Varied Metals Stress.</title>
        <authorList>
            <person name="Shen M."/>
            <person name="Zhao D.K."/>
            <person name="Qiao Q."/>
            <person name="Liu L."/>
            <person name="Wang J.L."/>
            <person name="Cao G.H."/>
            <person name="Li T."/>
            <person name="Zhao Z.W."/>
        </authorList>
    </citation>
    <scope>NUCLEOTIDE SEQUENCE</scope>
    <source>
        <strain evidence="4">H93</strain>
    </source>
</reference>
<reference evidence="4" key="1">
    <citation type="submission" date="2014-05" db="EMBL/GenBank/DDBJ databases">
        <title>Diverse strategies conferring extreme cadmium (Cd) tolerance in the dark septate endophyte (DSE), Exophiala pisciphila: evidence from RNA-seq data.</title>
        <authorList>
            <person name="Zhao D."/>
        </authorList>
    </citation>
    <scope>NUCLEOTIDE SEQUENCE</scope>
    <source>
        <strain evidence="4">H93</strain>
    </source>
</reference>
<dbReference type="Gene3D" id="1.20.1050.10">
    <property type="match status" value="1"/>
</dbReference>
<protein>
    <submittedName>
        <fullName evidence="4">Ure2p4</fullName>
        <ecNumber evidence="4">2.5.1.18</ecNumber>
    </submittedName>
</protein>
<keyword evidence="4" id="KW-0808">Transferase</keyword>
<evidence type="ECO:0000256" key="1">
    <source>
        <dbReference type="ARBA" id="ARBA00007409"/>
    </source>
</evidence>
<dbReference type="Pfam" id="PF00043">
    <property type="entry name" value="GST_C"/>
    <property type="match status" value="1"/>
</dbReference>
<dbReference type="SUPFAM" id="SSF52833">
    <property type="entry name" value="Thioredoxin-like"/>
    <property type="match status" value="1"/>
</dbReference>
<accession>A0A077D1M6</accession>
<dbReference type="InterPro" id="IPR036282">
    <property type="entry name" value="Glutathione-S-Trfase_C_sf"/>
</dbReference>
<dbReference type="EC" id="2.5.1.18" evidence="4"/>
<dbReference type="InterPro" id="IPR004046">
    <property type="entry name" value="GST_C"/>
</dbReference>
<dbReference type="PANTHER" id="PTHR44051">
    <property type="entry name" value="GLUTATHIONE S-TRANSFERASE-RELATED"/>
    <property type="match status" value="1"/>
</dbReference>
<dbReference type="GO" id="GO:0004364">
    <property type="term" value="F:glutathione transferase activity"/>
    <property type="evidence" value="ECO:0007669"/>
    <property type="project" value="UniProtKB-EC"/>
</dbReference>
<feature type="domain" description="GST C-terminal" evidence="3">
    <location>
        <begin position="122"/>
        <end position="265"/>
    </location>
</feature>
<dbReference type="InterPro" id="IPR004045">
    <property type="entry name" value="Glutathione_S-Trfase_N"/>
</dbReference>
<dbReference type="PROSITE" id="PS50405">
    <property type="entry name" value="GST_CTER"/>
    <property type="match status" value="1"/>
</dbReference>
<evidence type="ECO:0000313" key="4">
    <source>
        <dbReference type="EMBL" id="AIL25476.1"/>
    </source>
</evidence>
<dbReference type="InterPro" id="IPR040079">
    <property type="entry name" value="Glutathione_S-Trfase"/>
</dbReference>
<name>A0A077D1M6_9EURO</name>
<evidence type="ECO:0000259" key="2">
    <source>
        <dbReference type="PROSITE" id="PS50404"/>
    </source>
</evidence>
<comment type="similarity">
    <text evidence="1">Belongs to the GST superfamily.</text>
</comment>
<dbReference type="AlphaFoldDB" id="A0A077D1M6"/>
<dbReference type="Pfam" id="PF13417">
    <property type="entry name" value="GST_N_3"/>
    <property type="match status" value="1"/>
</dbReference>
<evidence type="ECO:0000259" key="3">
    <source>
        <dbReference type="PROSITE" id="PS50405"/>
    </source>
</evidence>
<dbReference type="Gene3D" id="3.40.30.10">
    <property type="entry name" value="Glutaredoxin"/>
    <property type="match status" value="1"/>
</dbReference>
<sequence>MAAFARVLRSSSHQIHLSSSLGFSTLPRTMSTEIKPIKVWGQGGPNPPKVAMLLGELKVPFEPIPIPLTDVKNPEYLAINPNGRIPAIHDPNTDVTLWESGAIVEYLIERYDPEHKLSFPAGTPESYHAKQWLFFQVSGQGPYYGQAAWFKKFHPEKVPSALERYNNEVKRVTGVLEGWLAKQKEKYGDKIAGSGGPWIVGNKLSFVDFAFVSWQRIIVMVLEKSDFDQDDFPLVKEWLGKLTARPAVKAAIDGTVAAVEAERKK</sequence>
<dbReference type="SFLD" id="SFLDG01151">
    <property type="entry name" value="Main.2:_Nu-like"/>
    <property type="match status" value="1"/>
</dbReference>
<proteinExistence type="evidence at transcript level"/>
<dbReference type="PROSITE" id="PS50404">
    <property type="entry name" value="GST_NTER"/>
    <property type="match status" value="1"/>
</dbReference>
<dbReference type="SUPFAM" id="SSF47616">
    <property type="entry name" value="GST C-terminal domain-like"/>
    <property type="match status" value="1"/>
</dbReference>